<dbReference type="InterPro" id="IPR000863">
    <property type="entry name" value="Sulfotransferase_dom"/>
</dbReference>
<name>A0A0B6YX13_9EUPU</name>
<dbReference type="EMBL" id="HACG01013817">
    <property type="protein sequence ID" value="CEK60682.1"/>
    <property type="molecule type" value="Transcribed_RNA"/>
</dbReference>
<dbReference type="AlphaFoldDB" id="A0A0B6YX13"/>
<reference evidence="2" key="1">
    <citation type="submission" date="2014-12" db="EMBL/GenBank/DDBJ databases">
        <title>Insight into the proteome of Arion vulgaris.</title>
        <authorList>
            <person name="Aradska J."/>
            <person name="Bulat T."/>
            <person name="Smidak R."/>
            <person name="Sarate P."/>
            <person name="Gangsoo J."/>
            <person name="Sialana F."/>
            <person name="Bilban M."/>
            <person name="Lubec G."/>
        </authorList>
    </citation>
    <scope>NUCLEOTIDE SEQUENCE</scope>
    <source>
        <tissue evidence="2">Skin</tissue>
    </source>
</reference>
<organism evidence="2">
    <name type="scientific">Arion vulgaris</name>
    <dbReference type="NCBI Taxonomy" id="1028688"/>
    <lineage>
        <taxon>Eukaryota</taxon>
        <taxon>Metazoa</taxon>
        <taxon>Spiralia</taxon>
        <taxon>Lophotrochozoa</taxon>
        <taxon>Mollusca</taxon>
        <taxon>Gastropoda</taxon>
        <taxon>Heterobranchia</taxon>
        <taxon>Euthyneura</taxon>
        <taxon>Panpulmonata</taxon>
        <taxon>Eupulmonata</taxon>
        <taxon>Stylommatophora</taxon>
        <taxon>Helicina</taxon>
        <taxon>Arionoidea</taxon>
        <taxon>Arionidae</taxon>
        <taxon>Arion</taxon>
    </lineage>
</organism>
<dbReference type="SUPFAM" id="SSF52540">
    <property type="entry name" value="P-loop containing nucleoside triphosphate hydrolases"/>
    <property type="match status" value="1"/>
</dbReference>
<dbReference type="Pfam" id="PF00685">
    <property type="entry name" value="Sulfotransfer_1"/>
    <property type="match status" value="1"/>
</dbReference>
<evidence type="ECO:0000313" key="2">
    <source>
        <dbReference type="EMBL" id="CEK60682.1"/>
    </source>
</evidence>
<evidence type="ECO:0000259" key="1">
    <source>
        <dbReference type="Pfam" id="PF00685"/>
    </source>
</evidence>
<proteinExistence type="predicted"/>
<sequence length="58" mass="6922">MKQHKGSIISDDHGSLVYRKGKVGDWKNFFTVAQSEWFDHIIRTRMGKTELFKFRYSL</sequence>
<accession>A0A0B6YX13</accession>
<dbReference type="GO" id="GO:0008146">
    <property type="term" value="F:sulfotransferase activity"/>
    <property type="evidence" value="ECO:0007669"/>
    <property type="project" value="InterPro"/>
</dbReference>
<gene>
    <name evidence="2" type="primary">ORF40077</name>
</gene>
<dbReference type="InterPro" id="IPR027417">
    <property type="entry name" value="P-loop_NTPase"/>
</dbReference>
<dbReference type="Gene3D" id="3.40.50.300">
    <property type="entry name" value="P-loop containing nucleotide triphosphate hydrolases"/>
    <property type="match status" value="1"/>
</dbReference>
<feature type="domain" description="Sulfotransferase" evidence="1">
    <location>
        <begin position="11"/>
        <end position="49"/>
    </location>
</feature>
<protein>
    <recommendedName>
        <fullName evidence="1">Sulfotransferase domain-containing protein</fullName>
    </recommendedName>
</protein>